<feature type="compositionally biased region" description="Basic and acidic residues" evidence="3">
    <location>
        <begin position="79"/>
        <end position="95"/>
    </location>
</feature>
<keyword evidence="5" id="KW-1185">Reference proteome</keyword>
<feature type="region of interest" description="Disordered" evidence="3">
    <location>
        <begin position="79"/>
        <end position="108"/>
    </location>
</feature>
<evidence type="ECO:0000313" key="4">
    <source>
        <dbReference type="EMBL" id="KAF2491870.1"/>
    </source>
</evidence>
<keyword evidence="2" id="KW-0677">Repeat</keyword>
<evidence type="ECO:0000256" key="1">
    <source>
        <dbReference type="ARBA" id="ARBA00022574"/>
    </source>
</evidence>
<dbReference type="PANTHER" id="PTHR44472">
    <property type="entry name" value="DDB1- AND CUL4-ASSOCIATED FACTOR 4-RELATED"/>
    <property type="match status" value="1"/>
</dbReference>
<dbReference type="AlphaFoldDB" id="A0A6A6QIR6"/>
<gene>
    <name evidence="4" type="ORF">BU16DRAFT_530294</name>
</gene>
<dbReference type="OrthoDB" id="128867at2759"/>
<dbReference type="GO" id="GO:0080008">
    <property type="term" value="C:Cul4-RING E3 ubiquitin ligase complex"/>
    <property type="evidence" value="ECO:0007669"/>
    <property type="project" value="TreeGrafter"/>
</dbReference>
<evidence type="ECO:0000256" key="2">
    <source>
        <dbReference type="ARBA" id="ARBA00022737"/>
    </source>
</evidence>
<keyword evidence="1" id="KW-0853">WD repeat</keyword>
<sequence>MGQKSLCRHSPVVSRNSPGNLQAVQNDLLYLRSPVRSTRPETNHVYLDPDKKKYFAILPEHKGPRPLSRYSKDNITKADKRLSGRQWRKEREEKMKRQRVQRSKTRPSHISALCMRRELGLQQHMVRHKDPRPDAFVGGLEATVLRLPSGSSSRILYFDVDPVTNVIYTAKSDRTIESFSLKSGPVPVSSRSRQLAQPQKLPHGTDLGTWTLADFERLVGSSPRSPQELPDIEHPYKRYHSGHRLHCLTSEVSSMSICHNARTLVTTSLGSDRNACIHLSSLDHAAGISETFTPSQARTVWTAAPSPSSDNYPPVVAVAESNAVRLLNLSPAGGWQSSIGFKTSTDARALAWLSPTMLAVGLRDGSVHLYDPRSEDTRICLNHPHIITNLRRADDPTRLVVAAGRNEMLLYDLRMTIGRADVRTKKRKTRPGRDHFSVAVPSTPVFRFDHSFPPTDRQAIDVHSELGLAAAGRDDGAVCLYSLKTGELIKSFVPARIDFRPDGFLRFVDDERGVPKIMCTRGNDVIELAW</sequence>
<dbReference type="PANTHER" id="PTHR44472:SF1">
    <property type="entry name" value="DDB1 AND CUL4 ASSOCIATED FACTOR 4"/>
    <property type="match status" value="1"/>
</dbReference>
<dbReference type="SUPFAM" id="SSF50978">
    <property type="entry name" value="WD40 repeat-like"/>
    <property type="match status" value="1"/>
</dbReference>
<protein>
    <submittedName>
        <fullName evidence="4">WD40 repeat-like protein</fullName>
    </submittedName>
</protein>
<reference evidence="4" key="1">
    <citation type="journal article" date="2020" name="Stud. Mycol.">
        <title>101 Dothideomycetes genomes: a test case for predicting lifestyles and emergence of pathogens.</title>
        <authorList>
            <person name="Haridas S."/>
            <person name="Albert R."/>
            <person name="Binder M."/>
            <person name="Bloem J."/>
            <person name="Labutti K."/>
            <person name="Salamov A."/>
            <person name="Andreopoulos B."/>
            <person name="Baker S."/>
            <person name="Barry K."/>
            <person name="Bills G."/>
            <person name="Bluhm B."/>
            <person name="Cannon C."/>
            <person name="Castanera R."/>
            <person name="Culley D."/>
            <person name="Daum C."/>
            <person name="Ezra D."/>
            <person name="Gonzalez J."/>
            <person name="Henrissat B."/>
            <person name="Kuo A."/>
            <person name="Liang C."/>
            <person name="Lipzen A."/>
            <person name="Lutzoni F."/>
            <person name="Magnuson J."/>
            <person name="Mondo S."/>
            <person name="Nolan M."/>
            <person name="Ohm R."/>
            <person name="Pangilinan J."/>
            <person name="Park H.-J."/>
            <person name="Ramirez L."/>
            <person name="Alfaro M."/>
            <person name="Sun H."/>
            <person name="Tritt A."/>
            <person name="Yoshinaga Y."/>
            <person name="Zwiers L.-H."/>
            <person name="Turgeon B."/>
            <person name="Goodwin S."/>
            <person name="Spatafora J."/>
            <person name="Crous P."/>
            <person name="Grigoriev I."/>
        </authorList>
    </citation>
    <scope>NUCLEOTIDE SEQUENCE</scope>
    <source>
        <strain evidence="4">CBS 269.34</strain>
    </source>
</reference>
<dbReference type="Proteomes" id="UP000799750">
    <property type="component" value="Unassembled WGS sequence"/>
</dbReference>
<proteinExistence type="predicted"/>
<accession>A0A6A6QIR6</accession>
<evidence type="ECO:0000256" key="3">
    <source>
        <dbReference type="SAM" id="MobiDB-lite"/>
    </source>
</evidence>
<feature type="region of interest" description="Disordered" evidence="3">
    <location>
        <begin position="1"/>
        <end position="20"/>
    </location>
</feature>
<dbReference type="EMBL" id="MU004195">
    <property type="protein sequence ID" value="KAF2491870.1"/>
    <property type="molecule type" value="Genomic_DNA"/>
</dbReference>
<evidence type="ECO:0000313" key="5">
    <source>
        <dbReference type="Proteomes" id="UP000799750"/>
    </source>
</evidence>
<dbReference type="InterPro" id="IPR015943">
    <property type="entry name" value="WD40/YVTN_repeat-like_dom_sf"/>
</dbReference>
<name>A0A6A6QIR6_9PEZI</name>
<dbReference type="Gene3D" id="2.130.10.10">
    <property type="entry name" value="YVTN repeat-like/Quinoprotein amine dehydrogenase"/>
    <property type="match status" value="1"/>
</dbReference>
<feature type="compositionally biased region" description="Basic residues" evidence="3">
    <location>
        <begin position="96"/>
        <end position="107"/>
    </location>
</feature>
<dbReference type="InterPro" id="IPR052254">
    <property type="entry name" value="CUL4-DDB1_E3_ligase_receptor"/>
</dbReference>
<organism evidence="4 5">
    <name type="scientific">Lophium mytilinum</name>
    <dbReference type="NCBI Taxonomy" id="390894"/>
    <lineage>
        <taxon>Eukaryota</taxon>
        <taxon>Fungi</taxon>
        <taxon>Dikarya</taxon>
        <taxon>Ascomycota</taxon>
        <taxon>Pezizomycotina</taxon>
        <taxon>Dothideomycetes</taxon>
        <taxon>Pleosporomycetidae</taxon>
        <taxon>Mytilinidiales</taxon>
        <taxon>Mytilinidiaceae</taxon>
        <taxon>Lophium</taxon>
    </lineage>
</organism>
<dbReference type="InterPro" id="IPR036322">
    <property type="entry name" value="WD40_repeat_dom_sf"/>
</dbReference>